<dbReference type="PANTHER" id="PTHR40940">
    <property type="entry name" value="PROTEIN BATD-RELATED"/>
    <property type="match status" value="1"/>
</dbReference>
<evidence type="ECO:0000313" key="4">
    <source>
        <dbReference type="EMBL" id="WED62995.1"/>
    </source>
</evidence>
<dbReference type="PANTHER" id="PTHR40940:SF2">
    <property type="entry name" value="BATD"/>
    <property type="match status" value="1"/>
</dbReference>
<dbReference type="AlphaFoldDB" id="A0AAE9ZUG3"/>
<name>A0AAE9ZUG3_9BACT</name>
<feature type="transmembrane region" description="Helical" evidence="2">
    <location>
        <begin position="454"/>
        <end position="475"/>
    </location>
</feature>
<keyword evidence="2" id="KW-1133">Transmembrane helix</keyword>
<dbReference type="KEGG" id="slom:PXH66_11690"/>
<sequence>MRCLRFIPLLLVIALPAWAQSVRWQPAGGFLARGQVTDLVLIFDNCEPSGEINLPDVPNLIFGPPQRGTQSSMNIVNGRTQSTSIVYFAYPSRPRNDDPVNIPSFTVATNVGPLSVAPVSFQVREATVGDSSIPVSFAANSKLAIGQGQLWAGEVVPIDYTLSVSARFRANLGSEPEWDPTPLIVEEWAEPTRGNEGTNADARALLTYSSRGYIRQPGTYAIPTVQQMVNIGVPSAGFLQSMRAEQYAITSDPVQLVVRPLPTPAPADFTGAVGDFRLVSKVVPEQARIGEPVTWTLSLEGTGNWPEISSLPAREASNSFRVVQPQATRTTAEGKLFDGSITEDVVLIPTQTGTFKLGPVSWTYFNPRTGKYRTLTAPETELLVDGTLIPPPPNQTAAASGNSPPPDVANGPSSGPALGNPTRPEPAPASPAALPGDPLPGSAAAMRPLRRPQVVATAITLAVLIPLLWLTLSSLRALRLDPGRSARAARQRLKSRIDAVGRTSAKPDREIALIAWQRDTALLWESRHAAPAPDLFADDAAWTQLWHEADRALYGEDGQLPPDWTTRAYEALARKRAPRFPVLSALAPRHLFPAIAVLIALSFSPDAGATSAVESYAAGDFAAAETAWRENLSTQPTDWIAHHNLALALAQQGRWGEAGAHAAVAFVQNPRDPSVRWHLTYTLERSGFTPPIIGEFAHPGWPEKIAREASPAQWQLVLLGGLLAGCIAIALVLGRAYGMRMGGSKSLAWLAGIIGVFAMVTAAYSLQTYGLTANQQAVLTWRSTELRSIPTDLNSEQETTTLAAGSLSRVQKSFLGWRQLAFPNGQTGWVRQEELVPLWRAAE</sequence>
<dbReference type="RefSeq" id="WP_330931669.1">
    <property type="nucleotide sequence ID" value="NZ_CP119075.1"/>
</dbReference>
<protein>
    <submittedName>
        <fullName evidence="4">BatD family protein</fullName>
    </submittedName>
</protein>
<dbReference type="Pfam" id="PF13584">
    <property type="entry name" value="BatD"/>
    <property type="match status" value="1"/>
</dbReference>
<accession>A0AAE9ZUG3</accession>
<feature type="region of interest" description="Disordered" evidence="1">
    <location>
        <begin position="384"/>
        <end position="444"/>
    </location>
</feature>
<gene>
    <name evidence="4" type="ORF">PXH66_11690</name>
</gene>
<dbReference type="Gene3D" id="1.25.40.10">
    <property type="entry name" value="Tetratricopeptide repeat domain"/>
    <property type="match status" value="1"/>
</dbReference>
<proteinExistence type="predicted"/>
<organism evidence="4 5">
    <name type="scientific">Synoicihabitans lomoniglobus</name>
    <dbReference type="NCBI Taxonomy" id="2909285"/>
    <lineage>
        <taxon>Bacteria</taxon>
        <taxon>Pseudomonadati</taxon>
        <taxon>Verrucomicrobiota</taxon>
        <taxon>Opitutia</taxon>
        <taxon>Opitutales</taxon>
        <taxon>Opitutaceae</taxon>
        <taxon>Synoicihabitans</taxon>
    </lineage>
</organism>
<dbReference type="Proteomes" id="UP001218638">
    <property type="component" value="Chromosome"/>
</dbReference>
<dbReference type="InterPro" id="IPR025738">
    <property type="entry name" value="BatD"/>
</dbReference>
<evidence type="ECO:0000256" key="3">
    <source>
        <dbReference type="SAM" id="SignalP"/>
    </source>
</evidence>
<dbReference type="SUPFAM" id="SSF48452">
    <property type="entry name" value="TPR-like"/>
    <property type="match status" value="1"/>
</dbReference>
<keyword evidence="2" id="KW-0812">Transmembrane</keyword>
<feature type="signal peptide" evidence="3">
    <location>
        <begin position="1"/>
        <end position="19"/>
    </location>
</feature>
<evidence type="ECO:0000256" key="2">
    <source>
        <dbReference type="SAM" id="Phobius"/>
    </source>
</evidence>
<keyword evidence="5" id="KW-1185">Reference proteome</keyword>
<evidence type="ECO:0000313" key="5">
    <source>
        <dbReference type="Proteomes" id="UP001218638"/>
    </source>
</evidence>
<dbReference type="EMBL" id="CP119075">
    <property type="protein sequence ID" value="WED62995.1"/>
    <property type="molecule type" value="Genomic_DNA"/>
</dbReference>
<feature type="compositionally biased region" description="Low complexity" evidence="1">
    <location>
        <begin position="430"/>
        <end position="444"/>
    </location>
</feature>
<dbReference type="InterPro" id="IPR011990">
    <property type="entry name" value="TPR-like_helical_dom_sf"/>
</dbReference>
<feature type="chain" id="PRO_5041989943" evidence="3">
    <location>
        <begin position="20"/>
        <end position="843"/>
    </location>
</feature>
<feature type="transmembrane region" description="Helical" evidence="2">
    <location>
        <begin position="746"/>
        <end position="766"/>
    </location>
</feature>
<keyword evidence="3" id="KW-0732">Signal</keyword>
<reference evidence="4" key="1">
    <citation type="submission" date="2023-03" db="EMBL/GenBank/DDBJ databases">
        <title>Lomoglobus Profundus gen. nov., sp. nov., a novel member of the phylum Verrucomicrobia, isolated from deep-marine sediment of South China Sea.</title>
        <authorList>
            <person name="Ahmad T."/>
            <person name="Ishaq S.E."/>
            <person name="Wang F."/>
        </authorList>
    </citation>
    <scope>NUCLEOTIDE SEQUENCE</scope>
    <source>
        <strain evidence="4">LMO-M01</strain>
    </source>
</reference>
<evidence type="ECO:0000256" key="1">
    <source>
        <dbReference type="SAM" id="MobiDB-lite"/>
    </source>
</evidence>
<feature type="transmembrane region" description="Helical" evidence="2">
    <location>
        <begin position="712"/>
        <end position="734"/>
    </location>
</feature>
<keyword evidence="2" id="KW-0472">Membrane</keyword>